<accession>A0A0R0LXH9</accession>
<evidence type="ECO:0000313" key="3">
    <source>
        <dbReference type="Proteomes" id="UP000051530"/>
    </source>
</evidence>
<dbReference type="VEuPathDB" id="MicrosporidiaDB:M153_525000244"/>
<organism evidence="2 3">
    <name type="scientific">Pseudoloma neurophilia</name>
    <dbReference type="NCBI Taxonomy" id="146866"/>
    <lineage>
        <taxon>Eukaryota</taxon>
        <taxon>Fungi</taxon>
        <taxon>Fungi incertae sedis</taxon>
        <taxon>Microsporidia</taxon>
        <taxon>Pseudoloma</taxon>
    </lineage>
</organism>
<proteinExistence type="predicted"/>
<feature type="compositionally biased region" description="Polar residues" evidence="1">
    <location>
        <begin position="1863"/>
        <end position="1874"/>
    </location>
</feature>
<dbReference type="Proteomes" id="UP000051530">
    <property type="component" value="Unassembled WGS sequence"/>
</dbReference>
<name>A0A0R0LXH9_9MICR</name>
<sequence>MLTKIVAKKIMNSLSKYISIDMEKDFVVELWNGRLKMNKIEIRKQAAKNFKISGSIGNLDIKIPWSNIFSGFINVDVSDITIYISENTEVVHSQEILPESNLVVQEKKDGKMGFFERKILEKTLINIRNLKVKFKNYIFAIKNVILNEEKHLNMTDIESFTYHHTRKCKLLEKFSVNGKIIDNIVNIYTDCIKFNFFISNIQYHLSNFLPFRSFLVKDTNTSILTTGSNEKSEIKEFLDTESQNKIVDSDQKIKIRCAIDSIILNLYKDDNRLKTDHNNFKIHLSETFLDTTNGIKLVSKMESKHLSCDLLYDQTRFCAEKFYFNSSKFLKRLHNDFPVSSAIFLKKITFEKNILNLSHLILSLDKKKFKIPKAKLSLIKNVMSIKSIYDKTVHALKVHLLRRFFDFYQSLGIEPILKQFTSVQESPLQLAERFQIKISDVIIGNDFLFKNLEIAVFDILEESFKNEFDLKKLEVVNKEPKNNSDYKLNEKTETDILSIQDFSKTKIFVQKIIELSFDNASIFDNHYEHFRYSLNMNQLFPIEHINLNFIDIRNILENKDKERIFIESIKIPKCTIKGLSIDKDHLHIQNVNLIYDIDLVNSIYTIKTIIYSALGHKSKDTIAQKKEKVDFSIFLDNLTYFHRMLIEVSKLSFKNEILVLKCKSEGVEVDVKCDFSIENKNVITINITGYTDPEQYRLLIMTLVEFVSVLKEILDDPFEEKTPSNPLIFSTNCDLKIRDVVCNIQQHCNHGFYWFKTQVDTVIHGSEIKVTAKEAILEKLLFIEKQASHNFSEKGEPEVYDQLSKFFCQNEKSYVSTGNIAKVESVQCLIYDIPFGFNVSVHIPFLESTFGVHDFLVLKEKIITPKFDLIGTATNLYFKVQIDEIEAGNIHPELKKVKIIDFHLIQNKIKFDVTFDNISTIVVIKTDIGIANTVAISSNNIIIAKHLDFIDKYRNIVEFLIEEANTEFTPVKATQYNFVLKDTEIFLKRDPPIGQDILSEDVPFLRITIEKMIFFVPGTSSIKFYVDIFNPRRLGFDILIEPSTIIVTKHGEKFGILAETFNLSIQKETFKTFSIDPQEYLLYIENLMRDLSVFSKLKPIKYFEVNQNGTGSIFLQDTTANQSMFSEGTSSSQPAPFKPDDLSKIPGTQNVEIAPLCAVVSTKNTFSHRHTFSINGHPITLDMTQNSRIFFENSFIFMQIQNFTRNICFYKHIFFKNCLPYDLKLFIGNEDFQDEEIDLREECSFNTEFRFLRIGWREKRSADCFEFQKGIFKTHDNSDRQDAIKSLFKSKYDIMEKFILLAEKSIQINDRIINISSYVENVQGHFLYYVFFTPHSFIVNQTAKTHNIKLKNDYIEKTFSLDPEEIIVNDCFSLKNDLFLLRPSIGIKKNTSFEYRSSPQQTLDIEGSRAASNDDPIDFIISKEREKNVPDLQFSEKKLQIEIRGNAFPIVRVFVICPQFKINNLIDQNVTIDKVKIPKGTFEMPIDYGVVSIDSKTKIFDFNVLNILKEIDHKYIFSMEKEEISIDMGQKLNIVDVLNLTNPSNITYTQNIIEIDYSFLVRNETDIDLTVNGVSIGSSEEKFIAMKNKNVLKIGQQHIHLIKSPCFKHQDSFYTIITYIAKRRKIMRLCVSQAPIMIFNNLESIVCVNKKYFIQPFANLPFVHEDYEEFDIQFEFNHENKIRKIKRQLGRSFEVDGIQISSTQRGMREYIHVGKNNQNLSYTETLNFKIRKTIISLFEEEKEFLNIYVRDLNFCRKEDNLSKNCKIEMTVKGFQIDNQEHSPFFPIVLNPVFSQFYYYNTKSIENQYFIAFSCEFDPKLLASSRTNQKPEYSIIKDQESFNDINQKNVNENSKDQIKDQESFNDINQKNVNEN</sequence>
<feature type="non-terminal residue" evidence="2">
    <location>
        <position position="1874"/>
    </location>
</feature>
<protein>
    <submittedName>
        <fullName evidence="2">Vacuolar protein sorting-associated protein</fullName>
    </submittedName>
</protein>
<keyword evidence="3" id="KW-1185">Reference proteome</keyword>
<evidence type="ECO:0000313" key="2">
    <source>
        <dbReference type="EMBL" id="KRH93848.1"/>
    </source>
</evidence>
<reference evidence="2 3" key="1">
    <citation type="submission" date="2015-07" db="EMBL/GenBank/DDBJ databases">
        <title>The genome of Pseudoloma neurophilia, a relevant intracellular parasite of the zebrafish.</title>
        <authorList>
            <person name="Ndikumana S."/>
            <person name="Pelin A."/>
            <person name="Sanders J."/>
            <person name="Corradi N."/>
        </authorList>
    </citation>
    <scope>NUCLEOTIDE SEQUENCE [LARGE SCALE GENOMIC DNA]</scope>
    <source>
        <strain evidence="2 3">MK1</strain>
    </source>
</reference>
<comment type="caution">
    <text evidence="2">The sequence shown here is derived from an EMBL/GenBank/DDBJ whole genome shotgun (WGS) entry which is preliminary data.</text>
</comment>
<evidence type="ECO:0000256" key="1">
    <source>
        <dbReference type="SAM" id="MobiDB-lite"/>
    </source>
</evidence>
<feature type="region of interest" description="Disordered" evidence="1">
    <location>
        <begin position="1851"/>
        <end position="1874"/>
    </location>
</feature>
<dbReference type="EMBL" id="LGUB01000198">
    <property type="protein sequence ID" value="KRH93848.1"/>
    <property type="molecule type" value="Genomic_DNA"/>
</dbReference>
<feature type="compositionally biased region" description="Basic and acidic residues" evidence="1">
    <location>
        <begin position="1852"/>
        <end position="1861"/>
    </location>
</feature>
<gene>
    <name evidence="2" type="ORF">M153_525000244</name>
</gene>
<dbReference type="OrthoDB" id="428159at2759"/>